<dbReference type="InterPro" id="IPR036852">
    <property type="entry name" value="Peptidase_S8/S53_dom_sf"/>
</dbReference>
<dbReference type="Pfam" id="PF09286">
    <property type="entry name" value="Pro-kuma_activ"/>
    <property type="match status" value="1"/>
</dbReference>
<dbReference type="AlphaFoldDB" id="A0A8J4Q2I7"/>
<name>A0A8J4Q2I7_9MYCE</name>
<comment type="caution">
    <text evidence="12">The sequence shown here is derived from an EMBL/GenBank/DDBJ whole genome shotgun (WGS) entry which is preliminary data.</text>
</comment>
<gene>
    <name evidence="12" type="ORF">CYY_001113</name>
</gene>
<dbReference type="SUPFAM" id="SSF52743">
    <property type="entry name" value="Subtilisin-like"/>
    <property type="match status" value="1"/>
</dbReference>
<keyword evidence="4 9" id="KW-0378">Hydrolase</keyword>
<proteinExistence type="predicted"/>
<keyword evidence="2 9" id="KW-0479">Metal-binding</keyword>
<dbReference type="InterPro" id="IPR015366">
    <property type="entry name" value="S53_propep"/>
</dbReference>
<feature type="active site" description="Charge relay system" evidence="9">
    <location>
        <position position="263"/>
    </location>
</feature>
<keyword evidence="6 9" id="KW-0106">Calcium</keyword>
<dbReference type="InterPro" id="IPR030400">
    <property type="entry name" value="Sedolisin_dom"/>
</dbReference>
<comment type="cofactor">
    <cofactor evidence="9">
        <name>Ca(2+)</name>
        <dbReference type="ChEBI" id="CHEBI:29108"/>
    </cofactor>
    <text evidence="9">Binds 1 Ca(2+) ion per subunit.</text>
</comment>
<evidence type="ECO:0000256" key="10">
    <source>
        <dbReference type="SAM" id="SignalP"/>
    </source>
</evidence>
<dbReference type="InterPro" id="IPR000209">
    <property type="entry name" value="Peptidase_S8/S53_dom"/>
</dbReference>
<keyword evidence="1 9" id="KW-0645">Protease</keyword>
<organism evidence="12 13">
    <name type="scientific">Polysphondylium violaceum</name>
    <dbReference type="NCBI Taxonomy" id="133409"/>
    <lineage>
        <taxon>Eukaryota</taxon>
        <taxon>Amoebozoa</taxon>
        <taxon>Evosea</taxon>
        <taxon>Eumycetozoa</taxon>
        <taxon>Dictyostelia</taxon>
        <taxon>Dictyosteliales</taxon>
        <taxon>Dictyosteliaceae</taxon>
        <taxon>Polysphondylium</taxon>
    </lineage>
</organism>
<feature type="active site" description="Charge relay system" evidence="9">
    <location>
        <position position="267"/>
    </location>
</feature>
<evidence type="ECO:0000256" key="4">
    <source>
        <dbReference type="ARBA" id="ARBA00022801"/>
    </source>
</evidence>
<evidence type="ECO:0000256" key="1">
    <source>
        <dbReference type="ARBA" id="ARBA00022670"/>
    </source>
</evidence>
<dbReference type="Pfam" id="PF00082">
    <property type="entry name" value="Peptidase_S8"/>
    <property type="match status" value="1"/>
</dbReference>
<feature type="domain" description="Peptidase S53" evidence="11">
    <location>
        <begin position="194"/>
        <end position="592"/>
    </location>
</feature>
<feature type="binding site" evidence="9">
    <location>
        <position position="572"/>
    </location>
    <ligand>
        <name>Ca(2+)</name>
        <dbReference type="ChEBI" id="CHEBI:29108"/>
    </ligand>
</feature>
<feature type="chain" id="PRO_5035327885" description="Peptidase S53 domain-containing protein" evidence="10">
    <location>
        <begin position="20"/>
        <end position="593"/>
    </location>
</feature>
<feature type="binding site" evidence="9">
    <location>
        <position position="570"/>
    </location>
    <ligand>
        <name>Ca(2+)</name>
        <dbReference type="ChEBI" id="CHEBI:29108"/>
    </ligand>
</feature>
<feature type="binding site" evidence="9">
    <location>
        <position position="548"/>
    </location>
    <ligand>
        <name>Ca(2+)</name>
        <dbReference type="ChEBI" id="CHEBI:29108"/>
    </ligand>
</feature>
<dbReference type="PROSITE" id="PS51695">
    <property type="entry name" value="SEDOLISIN"/>
    <property type="match status" value="1"/>
</dbReference>
<dbReference type="SUPFAM" id="SSF54897">
    <property type="entry name" value="Protease propeptides/inhibitors"/>
    <property type="match status" value="1"/>
</dbReference>
<evidence type="ECO:0000256" key="6">
    <source>
        <dbReference type="ARBA" id="ARBA00022837"/>
    </source>
</evidence>
<accession>A0A8J4Q2I7</accession>
<dbReference type="GO" id="GO:0008240">
    <property type="term" value="F:tripeptidyl-peptidase activity"/>
    <property type="evidence" value="ECO:0007669"/>
    <property type="project" value="TreeGrafter"/>
</dbReference>
<dbReference type="SMART" id="SM00944">
    <property type="entry name" value="Pro-kuma_activ"/>
    <property type="match status" value="1"/>
</dbReference>
<keyword evidence="3 10" id="KW-0732">Signal</keyword>
<dbReference type="FunFam" id="3.40.50.200:FF:000047">
    <property type="entry name" value="Dipeptidyl aminopeptidase"/>
    <property type="match status" value="1"/>
</dbReference>
<keyword evidence="8" id="KW-0325">Glycoprotein</keyword>
<dbReference type="PANTHER" id="PTHR14218:SF31">
    <property type="entry name" value="PEPTIDASE S53 DOMAIN-CONTAINING PROTEIN"/>
    <property type="match status" value="1"/>
</dbReference>
<dbReference type="CDD" id="cd11377">
    <property type="entry name" value="Pro-peptidase_S53"/>
    <property type="match status" value="1"/>
</dbReference>
<reference evidence="12" key="1">
    <citation type="submission" date="2020-01" db="EMBL/GenBank/DDBJ databases">
        <title>Development of genomics and gene disruption for Polysphondylium violaceum indicates a role for the polyketide synthase stlB in stalk morphogenesis.</title>
        <authorList>
            <person name="Narita B."/>
            <person name="Kawabe Y."/>
            <person name="Kin K."/>
            <person name="Saito T."/>
            <person name="Gibbs R."/>
            <person name="Kuspa A."/>
            <person name="Muzny D."/>
            <person name="Queller D."/>
            <person name="Richards S."/>
            <person name="Strassman J."/>
            <person name="Sucgang R."/>
            <person name="Worley K."/>
            <person name="Schaap P."/>
        </authorList>
    </citation>
    <scope>NUCLEOTIDE SEQUENCE</scope>
    <source>
        <strain evidence="12">QSvi11</strain>
    </source>
</reference>
<dbReference type="CDD" id="cd04056">
    <property type="entry name" value="Peptidases_S53"/>
    <property type="match status" value="1"/>
</dbReference>
<keyword evidence="7" id="KW-0865">Zymogen</keyword>
<dbReference type="Gene3D" id="3.40.50.200">
    <property type="entry name" value="Peptidase S8/S53 domain"/>
    <property type="match status" value="1"/>
</dbReference>
<evidence type="ECO:0000256" key="9">
    <source>
        <dbReference type="PROSITE-ProRule" id="PRU01032"/>
    </source>
</evidence>
<evidence type="ECO:0000313" key="12">
    <source>
        <dbReference type="EMBL" id="KAF2077572.1"/>
    </source>
</evidence>
<evidence type="ECO:0000259" key="11">
    <source>
        <dbReference type="PROSITE" id="PS51695"/>
    </source>
</evidence>
<dbReference type="GO" id="GO:0006508">
    <property type="term" value="P:proteolysis"/>
    <property type="evidence" value="ECO:0007669"/>
    <property type="project" value="UniProtKB-KW"/>
</dbReference>
<dbReference type="OrthoDB" id="14633at2759"/>
<feature type="signal peptide" evidence="10">
    <location>
        <begin position="1"/>
        <end position="19"/>
    </location>
</feature>
<evidence type="ECO:0000256" key="5">
    <source>
        <dbReference type="ARBA" id="ARBA00022825"/>
    </source>
</evidence>
<evidence type="ECO:0000256" key="2">
    <source>
        <dbReference type="ARBA" id="ARBA00022723"/>
    </source>
</evidence>
<protein>
    <recommendedName>
        <fullName evidence="11">Peptidase S53 domain-containing protein</fullName>
    </recommendedName>
</protein>
<dbReference type="GO" id="GO:0046872">
    <property type="term" value="F:metal ion binding"/>
    <property type="evidence" value="ECO:0007669"/>
    <property type="project" value="UniProtKB-UniRule"/>
</dbReference>
<keyword evidence="13" id="KW-1185">Reference proteome</keyword>
<evidence type="ECO:0000256" key="8">
    <source>
        <dbReference type="ARBA" id="ARBA00023180"/>
    </source>
</evidence>
<feature type="active site" description="Charge relay system" evidence="9">
    <location>
        <position position="502"/>
    </location>
</feature>
<dbReference type="Proteomes" id="UP000695562">
    <property type="component" value="Unassembled WGS sequence"/>
</dbReference>
<evidence type="ECO:0000256" key="3">
    <source>
        <dbReference type="ARBA" id="ARBA00022729"/>
    </source>
</evidence>
<keyword evidence="5 9" id="KW-0720">Serine protease</keyword>
<sequence length="593" mass="65448">MKKKSIILIICLIVVPIFSSIRDTSNWVKVKEANKNTIINFRLGLRQKNLDILESTLLDVSNPKSINYGKWWSSDEIMDLIEPSVDDIKIVISYLLENGCFNIENHRDMVKASANVDDIEKMFNVKMATFSHKVKNQFIVRSSESYSVPREIKSLVHIVTGVSELPHYNTGPKSHKININERQESIEKGADPGLIIPYTLQKLYGIPIGMGNDSASSVCVVEFEDYASFNKEDLFEFAAATATPHINVDHIIGPFEPYAPGGEATLDVQYAGSISEGASVWFWTVDGWMFEFATDFFNTPVIPDVVSMSYGWPEPGQCDRFIAHCVDEDAEQYVQRVNIEFQKIGLRGTTLLAASGDQGAPGDSNMDCKSHKHPLSTSFPGASPWVTSVGATMLAEKPSTDSEDPYQYSAPICNKKKCATSTEELVCTYPQSLITTGGGFSNYSPMPSYQQKAVNDYFNSGVKFPNSTFFNSSNRAFPDISALGHNYFILAAGADQVIDGTSCSSPVLAGIISLLNGYRISVGKPPLGFINPLLYQLYEDNPAAYNDIEKGNNYCTEHCCAETGFESAKGYDAVTGLGTPVYQEFLNYIQTLN</sequence>
<dbReference type="PANTHER" id="PTHR14218">
    <property type="entry name" value="PROTEASE S8 TRIPEPTIDYL PEPTIDASE I CLN2"/>
    <property type="match status" value="1"/>
</dbReference>
<evidence type="ECO:0000313" key="13">
    <source>
        <dbReference type="Proteomes" id="UP000695562"/>
    </source>
</evidence>
<evidence type="ECO:0000256" key="7">
    <source>
        <dbReference type="ARBA" id="ARBA00023145"/>
    </source>
</evidence>
<feature type="binding site" evidence="9">
    <location>
        <position position="547"/>
    </location>
    <ligand>
        <name>Ca(2+)</name>
        <dbReference type="ChEBI" id="CHEBI:29108"/>
    </ligand>
</feature>
<dbReference type="InterPro" id="IPR050819">
    <property type="entry name" value="Tripeptidyl-peptidase_I"/>
</dbReference>
<dbReference type="GO" id="GO:0004252">
    <property type="term" value="F:serine-type endopeptidase activity"/>
    <property type="evidence" value="ECO:0007669"/>
    <property type="project" value="UniProtKB-UniRule"/>
</dbReference>
<dbReference type="EMBL" id="AJWJ01000025">
    <property type="protein sequence ID" value="KAF2077572.1"/>
    <property type="molecule type" value="Genomic_DNA"/>
</dbReference>